<name>A0A1G2BAM6_9BACT</name>
<dbReference type="Proteomes" id="UP000176420">
    <property type="component" value="Unassembled WGS sequence"/>
</dbReference>
<gene>
    <name evidence="1" type="ORF">A2319_03245</name>
</gene>
<comment type="caution">
    <text evidence="1">The sequence shown here is derived from an EMBL/GenBank/DDBJ whole genome shotgun (WGS) entry which is preliminary data.</text>
</comment>
<evidence type="ECO:0000313" key="2">
    <source>
        <dbReference type="Proteomes" id="UP000176420"/>
    </source>
</evidence>
<reference evidence="1 2" key="1">
    <citation type="journal article" date="2016" name="Nat. Commun.">
        <title>Thousands of microbial genomes shed light on interconnected biogeochemical processes in an aquifer system.</title>
        <authorList>
            <person name="Anantharaman K."/>
            <person name="Brown C.T."/>
            <person name="Hug L.A."/>
            <person name="Sharon I."/>
            <person name="Castelle C.J."/>
            <person name="Probst A.J."/>
            <person name="Thomas B.C."/>
            <person name="Singh A."/>
            <person name="Wilkins M.J."/>
            <person name="Karaoz U."/>
            <person name="Brodie E.L."/>
            <person name="Williams K.H."/>
            <person name="Hubbard S.S."/>
            <person name="Banfield J.F."/>
        </authorList>
    </citation>
    <scope>NUCLEOTIDE SEQUENCE [LARGE SCALE GENOMIC DNA]</scope>
</reference>
<sequence>MLISEAKKYGATTLSGNVTSLSALKTRARLFGKDNLKFQNRSYRPLDITYEEVLKGDIDYIVSVDL</sequence>
<dbReference type="AlphaFoldDB" id="A0A1G2BAM6"/>
<organism evidence="1 2">
    <name type="scientific">Candidatus Kerfeldbacteria bacterium RIFOXYB2_FULL_38_14</name>
    <dbReference type="NCBI Taxonomy" id="1798547"/>
    <lineage>
        <taxon>Bacteria</taxon>
        <taxon>Candidatus Kerfeldiibacteriota</taxon>
    </lineage>
</organism>
<evidence type="ECO:0000313" key="1">
    <source>
        <dbReference type="EMBL" id="OGY86172.1"/>
    </source>
</evidence>
<proteinExistence type="predicted"/>
<accession>A0A1G2BAM6</accession>
<dbReference type="EMBL" id="MHKI01000024">
    <property type="protein sequence ID" value="OGY86172.1"/>
    <property type="molecule type" value="Genomic_DNA"/>
</dbReference>
<protein>
    <submittedName>
        <fullName evidence="1">Uncharacterized protein</fullName>
    </submittedName>
</protein>